<evidence type="ECO:0000313" key="2">
    <source>
        <dbReference type="Proteomes" id="UP001056778"/>
    </source>
</evidence>
<gene>
    <name evidence="1" type="ORF">MML48_1g04735</name>
</gene>
<proteinExistence type="predicted"/>
<name>A0ACB9TUL0_HOLOL</name>
<accession>A0ACB9TUL0</accession>
<dbReference type="EMBL" id="CM043015">
    <property type="protein sequence ID" value="KAI4470525.1"/>
    <property type="molecule type" value="Genomic_DNA"/>
</dbReference>
<sequence length="144" mass="16724">MPCFPVKGRHEANKNIGTESYKKKNARTLRQSGHSADGTGIRETYAKETPKKCLKKPTNLLDAKDSDLVNEFVDFLRNDKELSTALKNEFGSHPSDRRKRQTELDDMNINLDEIPQEKQDGFFDRATKFMMELLQRFLKWINTD</sequence>
<reference evidence="1" key="1">
    <citation type="submission" date="2022-04" db="EMBL/GenBank/DDBJ databases">
        <title>Chromosome-scale genome assembly of Holotrichia oblita Faldermann.</title>
        <authorList>
            <person name="Rongchong L."/>
        </authorList>
    </citation>
    <scope>NUCLEOTIDE SEQUENCE</scope>
    <source>
        <strain evidence="1">81SQS9</strain>
    </source>
</reference>
<protein>
    <submittedName>
        <fullName evidence="1">Uncharacterized protein</fullName>
    </submittedName>
</protein>
<organism evidence="1 2">
    <name type="scientific">Holotrichia oblita</name>
    <name type="common">Chafer beetle</name>
    <dbReference type="NCBI Taxonomy" id="644536"/>
    <lineage>
        <taxon>Eukaryota</taxon>
        <taxon>Metazoa</taxon>
        <taxon>Ecdysozoa</taxon>
        <taxon>Arthropoda</taxon>
        <taxon>Hexapoda</taxon>
        <taxon>Insecta</taxon>
        <taxon>Pterygota</taxon>
        <taxon>Neoptera</taxon>
        <taxon>Endopterygota</taxon>
        <taxon>Coleoptera</taxon>
        <taxon>Polyphaga</taxon>
        <taxon>Scarabaeiformia</taxon>
        <taxon>Scarabaeidae</taxon>
        <taxon>Melolonthinae</taxon>
        <taxon>Holotrichia</taxon>
    </lineage>
</organism>
<dbReference type="Proteomes" id="UP001056778">
    <property type="component" value="Chromosome 1"/>
</dbReference>
<evidence type="ECO:0000313" key="1">
    <source>
        <dbReference type="EMBL" id="KAI4470525.1"/>
    </source>
</evidence>
<keyword evidence="2" id="KW-1185">Reference proteome</keyword>
<comment type="caution">
    <text evidence="1">The sequence shown here is derived from an EMBL/GenBank/DDBJ whole genome shotgun (WGS) entry which is preliminary data.</text>
</comment>